<name>A0A8T3BFQ9_DENNO</name>
<dbReference type="EMBL" id="JAGYWB010000009">
    <property type="protein sequence ID" value="KAI0509878.1"/>
    <property type="molecule type" value="Genomic_DNA"/>
</dbReference>
<comment type="caution">
    <text evidence="1">The sequence shown here is derived from an EMBL/GenBank/DDBJ whole genome shotgun (WGS) entry which is preliminary data.</text>
</comment>
<sequence>MSIILSILMKFAISHRISSTFKVSIQHIECLNFVDGIYYWIISYLGQLLHWKTFSSHFSGIGIILSI</sequence>
<evidence type="ECO:0000313" key="1">
    <source>
        <dbReference type="EMBL" id="KAI0509878.1"/>
    </source>
</evidence>
<protein>
    <submittedName>
        <fullName evidence="1">Uncharacterized protein</fullName>
    </submittedName>
</protein>
<reference evidence="1" key="1">
    <citation type="journal article" date="2022" name="Front. Genet.">
        <title>Chromosome-Scale Assembly of the Dendrobium nobile Genome Provides Insights Into the Molecular Mechanism of the Biosynthesis of the Medicinal Active Ingredient of Dendrobium.</title>
        <authorList>
            <person name="Xu Q."/>
            <person name="Niu S.-C."/>
            <person name="Li K.-L."/>
            <person name="Zheng P.-J."/>
            <person name="Zhang X.-J."/>
            <person name="Jia Y."/>
            <person name="Liu Y."/>
            <person name="Niu Y.-X."/>
            <person name="Yu L.-H."/>
            <person name="Chen D.-F."/>
            <person name="Zhang G.-Q."/>
        </authorList>
    </citation>
    <scope>NUCLEOTIDE SEQUENCE</scope>
    <source>
        <tissue evidence="1">Leaf</tissue>
    </source>
</reference>
<evidence type="ECO:0000313" key="2">
    <source>
        <dbReference type="Proteomes" id="UP000829196"/>
    </source>
</evidence>
<proteinExistence type="predicted"/>
<organism evidence="1 2">
    <name type="scientific">Dendrobium nobile</name>
    <name type="common">Orchid</name>
    <dbReference type="NCBI Taxonomy" id="94219"/>
    <lineage>
        <taxon>Eukaryota</taxon>
        <taxon>Viridiplantae</taxon>
        <taxon>Streptophyta</taxon>
        <taxon>Embryophyta</taxon>
        <taxon>Tracheophyta</taxon>
        <taxon>Spermatophyta</taxon>
        <taxon>Magnoliopsida</taxon>
        <taxon>Liliopsida</taxon>
        <taxon>Asparagales</taxon>
        <taxon>Orchidaceae</taxon>
        <taxon>Epidendroideae</taxon>
        <taxon>Malaxideae</taxon>
        <taxon>Dendrobiinae</taxon>
        <taxon>Dendrobium</taxon>
    </lineage>
</organism>
<accession>A0A8T3BFQ9</accession>
<dbReference type="AlphaFoldDB" id="A0A8T3BFQ9"/>
<gene>
    <name evidence="1" type="ORF">KFK09_010475</name>
</gene>
<dbReference type="Proteomes" id="UP000829196">
    <property type="component" value="Unassembled WGS sequence"/>
</dbReference>
<keyword evidence="2" id="KW-1185">Reference proteome</keyword>